<accession>A0A5B8U4I6</accession>
<keyword evidence="1" id="KW-0472">Membrane</keyword>
<organism evidence="3 4">
    <name type="scientific">Baekduia soli</name>
    <dbReference type="NCBI Taxonomy" id="496014"/>
    <lineage>
        <taxon>Bacteria</taxon>
        <taxon>Bacillati</taxon>
        <taxon>Actinomycetota</taxon>
        <taxon>Thermoleophilia</taxon>
        <taxon>Solirubrobacterales</taxon>
        <taxon>Baekduiaceae</taxon>
        <taxon>Baekduia</taxon>
    </lineage>
</organism>
<evidence type="ECO:0000256" key="1">
    <source>
        <dbReference type="SAM" id="Phobius"/>
    </source>
</evidence>
<name>A0A5B8U4I6_9ACTN</name>
<feature type="signal peptide" evidence="2">
    <location>
        <begin position="1"/>
        <end position="26"/>
    </location>
</feature>
<dbReference type="KEGG" id="bsol:FSW04_10525"/>
<proteinExistence type="predicted"/>
<keyword evidence="4" id="KW-1185">Reference proteome</keyword>
<dbReference type="EMBL" id="CP042430">
    <property type="protein sequence ID" value="QEC47960.1"/>
    <property type="molecule type" value="Genomic_DNA"/>
</dbReference>
<evidence type="ECO:0000313" key="3">
    <source>
        <dbReference type="EMBL" id="QEC47960.1"/>
    </source>
</evidence>
<keyword evidence="1" id="KW-0812">Transmembrane</keyword>
<dbReference type="AlphaFoldDB" id="A0A5B8U4I6"/>
<keyword evidence="1" id="KW-1133">Transmembrane helix</keyword>
<evidence type="ECO:0000313" key="4">
    <source>
        <dbReference type="Proteomes" id="UP000321805"/>
    </source>
</evidence>
<evidence type="ECO:0000256" key="2">
    <source>
        <dbReference type="SAM" id="SignalP"/>
    </source>
</evidence>
<dbReference type="Proteomes" id="UP000321805">
    <property type="component" value="Chromosome"/>
</dbReference>
<evidence type="ECO:0008006" key="5">
    <source>
        <dbReference type="Google" id="ProtNLM"/>
    </source>
</evidence>
<dbReference type="OrthoDB" id="5243828at2"/>
<feature type="transmembrane region" description="Helical" evidence="1">
    <location>
        <begin position="176"/>
        <end position="196"/>
    </location>
</feature>
<sequence length="278" mass="28110">MRRVAASVLILLACLLPALAVASSWAYGEATDTTRFMRTAGPLATDATVQREVAAALVAAAQPRLDAVAGAVPGGAAAVRTQLRTIASHLVASPAYREAWLAIQRTAHARLASRLSGDVRSPLVLDLGPVAAVLRAQVGSAGLPQVAAAIPDPAPVTIADREQVRRAHRAAEIVRLVRAVSIPGAVLALIGVVLTAGGLRRGLLRAAGCLAVAAVLLAAAWIGTRSALLAQGGSGDVAAAVYDVLSRPLRPWIAVGAGAAAALAVAGLALGPRRRTVP</sequence>
<feature type="transmembrane region" description="Helical" evidence="1">
    <location>
        <begin position="252"/>
        <end position="271"/>
    </location>
</feature>
<dbReference type="RefSeq" id="WP_146919004.1">
    <property type="nucleotide sequence ID" value="NZ_CP042430.1"/>
</dbReference>
<feature type="chain" id="PRO_5038358368" description="Integral membrane protein" evidence="2">
    <location>
        <begin position="27"/>
        <end position="278"/>
    </location>
</feature>
<keyword evidence="2" id="KW-0732">Signal</keyword>
<reference evidence="3 4" key="1">
    <citation type="journal article" date="2018" name="J. Microbiol.">
        <title>Baekduia soli gen. nov., sp. nov., a novel bacterium isolated from the soil of Baekdu Mountain and proposal of a novel family name, Baekduiaceae fam. nov.</title>
        <authorList>
            <person name="An D.S."/>
            <person name="Siddiqi M.Z."/>
            <person name="Kim K.H."/>
            <person name="Yu H.S."/>
            <person name="Im W.T."/>
        </authorList>
    </citation>
    <scope>NUCLEOTIDE SEQUENCE [LARGE SCALE GENOMIC DNA]</scope>
    <source>
        <strain evidence="3 4">BR7-21</strain>
    </source>
</reference>
<feature type="transmembrane region" description="Helical" evidence="1">
    <location>
        <begin position="203"/>
        <end position="222"/>
    </location>
</feature>
<protein>
    <recommendedName>
        <fullName evidence="5">Integral membrane protein</fullName>
    </recommendedName>
</protein>
<gene>
    <name evidence="3" type="ORF">FSW04_10525</name>
</gene>